<feature type="compositionally biased region" description="Pro residues" evidence="1">
    <location>
        <begin position="149"/>
        <end position="159"/>
    </location>
</feature>
<evidence type="ECO:0000256" key="1">
    <source>
        <dbReference type="SAM" id="MobiDB-lite"/>
    </source>
</evidence>
<dbReference type="AlphaFoldDB" id="A0A7D9J6Z6"/>
<dbReference type="InterPro" id="IPR043128">
    <property type="entry name" value="Rev_trsase/Diguanyl_cyclase"/>
</dbReference>
<evidence type="ECO:0000313" key="3">
    <source>
        <dbReference type="Proteomes" id="UP001152795"/>
    </source>
</evidence>
<feature type="region of interest" description="Disordered" evidence="1">
    <location>
        <begin position="138"/>
        <end position="159"/>
    </location>
</feature>
<feature type="compositionally biased region" description="Basic and acidic residues" evidence="1">
    <location>
        <begin position="138"/>
        <end position="148"/>
    </location>
</feature>
<sequence length="159" mass="18394">MVNEIAKYRVFSTIDLRSAYHQLPLKDEDKPYTAFEARNGLYQFTRLPFGVTNGVACFQREMVKLVEQHALNGVFPYLDNITICGKDQEDHDENLERFLEAAKCKNVCYNDDKSIFSTRCLPLLGYLIEEGNSLPDPERLRPLRDHPFTRPPTVDPRVL</sequence>
<dbReference type="CDD" id="cd01647">
    <property type="entry name" value="RT_LTR"/>
    <property type="match status" value="1"/>
</dbReference>
<evidence type="ECO:0000313" key="2">
    <source>
        <dbReference type="EMBL" id="CAB4023462.1"/>
    </source>
</evidence>
<keyword evidence="3" id="KW-1185">Reference proteome</keyword>
<comment type="caution">
    <text evidence="2">The sequence shown here is derived from an EMBL/GenBank/DDBJ whole genome shotgun (WGS) entry which is preliminary data.</text>
</comment>
<protein>
    <submittedName>
        <fullName evidence="2">Retrovirus-related Pol poly from transposon</fullName>
    </submittedName>
</protein>
<dbReference type="OrthoDB" id="6764824at2759"/>
<dbReference type="SUPFAM" id="SSF56672">
    <property type="entry name" value="DNA/RNA polymerases"/>
    <property type="match status" value="1"/>
</dbReference>
<dbReference type="Pfam" id="PF00078">
    <property type="entry name" value="RVT_1"/>
    <property type="match status" value="1"/>
</dbReference>
<gene>
    <name evidence="2" type="ORF">PACLA_8A060406</name>
</gene>
<dbReference type="PANTHER" id="PTHR33064:SF37">
    <property type="entry name" value="RIBONUCLEASE H"/>
    <property type="match status" value="1"/>
</dbReference>
<name>A0A7D9J6Z6_PARCT</name>
<proteinExistence type="predicted"/>
<organism evidence="2 3">
    <name type="scientific">Paramuricea clavata</name>
    <name type="common">Red gorgonian</name>
    <name type="synonym">Violescent sea-whip</name>
    <dbReference type="NCBI Taxonomy" id="317549"/>
    <lineage>
        <taxon>Eukaryota</taxon>
        <taxon>Metazoa</taxon>
        <taxon>Cnidaria</taxon>
        <taxon>Anthozoa</taxon>
        <taxon>Octocorallia</taxon>
        <taxon>Malacalcyonacea</taxon>
        <taxon>Plexauridae</taxon>
        <taxon>Paramuricea</taxon>
    </lineage>
</organism>
<dbReference type="Gene3D" id="3.30.70.270">
    <property type="match status" value="1"/>
</dbReference>
<dbReference type="InterPro" id="IPR043502">
    <property type="entry name" value="DNA/RNA_pol_sf"/>
</dbReference>
<accession>A0A7D9J6Z6</accession>
<dbReference type="InterPro" id="IPR000477">
    <property type="entry name" value="RT_dom"/>
</dbReference>
<dbReference type="PANTHER" id="PTHR33064">
    <property type="entry name" value="POL PROTEIN"/>
    <property type="match status" value="1"/>
</dbReference>
<reference evidence="2" key="1">
    <citation type="submission" date="2020-04" db="EMBL/GenBank/DDBJ databases">
        <authorList>
            <person name="Alioto T."/>
            <person name="Alioto T."/>
            <person name="Gomez Garrido J."/>
        </authorList>
    </citation>
    <scope>NUCLEOTIDE SEQUENCE</scope>
    <source>
        <strain evidence="2">A484AB</strain>
    </source>
</reference>
<dbReference type="PROSITE" id="PS50878">
    <property type="entry name" value="RT_POL"/>
    <property type="match status" value="1"/>
</dbReference>
<dbReference type="Proteomes" id="UP001152795">
    <property type="component" value="Unassembled WGS sequence"/>
</dbReference>
<dbReference type="EMBL" id="CACRXK020012513">
    <property type="protein sequence ID" value="CAB4023462.1"/>
    <property type="molecule type" value="Genomic_DNA"/>
</dbReference>
<dbReference type="InterPro" id="IPR051320">
    <property type="entry name" value="Viral_Replic_Matur_Polypro"/>
</dbReference>
<dbReference type="Gene3D" id="3.10.10.10">
    <property type="entry name" value="HIV Type 1 Reverse Transcriptase, subunit A, domain 1"/>
    <property type="match status" value="1"/>
</dbReference>